<dbReference type="RefSeq" id="WP_163915467.1">
    <property type="nucleotide sequence ID" value="NZ_JAAGWD010000005.1"/>
</dbReference>
<evidence type="ECO:0000313" key="1">
    <source>
        <dbReference type="EMBL" id="NEM98579.1"/>
    </source>
</evidence>
<dbReference type="EMBL" id="JAAGWD010000005">
    <property type="protein sequence ID" value="NEM98579.1"/>
    <property type="molecule type" value="Genomic_DNA"/>
</dbReference>
<reference evidence="1 2" key="1">
    <citation type="submission" date="2020-02" db="EMBL/GenBank/DDBJ databases">
        <authorList>
            <person name="Kim M.K."/>
        </authorList>
    </citation>
    <scope>NUCLEOTIDE SEQUENCE [LARGE SCALE GENOMIC DNA]</scope>
    <source>
        <strain evidence="1 2">BT327</strain>
    </source>
</reference>
<evidence type="ECO:0000313" key="2">
    <source>
        <dbReference type="Proteomes" id="UP000474777"/>
    </source>
</evidence>
<protein>
    <submittedName>
        <fullName evidence="1">Mechanosensitive ion channel protein MscS</fullName>
    </submittedName>
</protein>
<dbReference type="Proteomes" id="UP000474777">
    <property type="component" value="Unassembled WGS sequence"/>
</dbReference>
<keyword evidence="2" id="KW-1185">Reference proteome</keyword>
<name>A0A6B3LP44_9BACT</name>
<dbReference type="AlphaFoldDB" id="A0A6B3LP44"/>
<organism evidence="1 2">
    <name type="scientific">Pontibacter burrus</name>
    <dbReference type="NCBI Taxonomy" id="2704466"/>
    <lineage>
        <taxon>Bacteria</taxon>
        <taxon>Pseudomonadati</taxon>
        <taxon>Bacteroidota</taxon>
        <taxon>Cytophagia</taxon>
        <taxon>Cytophagales</taxon>
        <taxon>Hymenobacteraceae</taxon>
        <taxon>Pontibacter</taxon>
    </lineage>
</organism>
<dbReference type="PROSITE" id="PS51257">
    <property type="entry name" value="PROKAR_LIPOPROTEIN"/>
    <property type="match status" value="1"/>
</dbReference>
<gene>
    <name evidence="1" type="ORF">GXP69_12815</name>
</gene>
<accession>A0A6B3LP44</accession>
<proteinExistence type="predicted"/>
<comment type="caution">
    <text evidence="1">The sequence shown here is derived from an EMBL/GenBank/DDBJ whole genome shotgun (WGS) entry which is preliminary data.</text>
</comment>
<sequence>MLKNIFYAILLGIGMAACLSQNDTSGDDETSNAAIEETIADQPEQPVTPSAEQLQIAPGRVGFISVGEAIEPMRQNIPAAFGITDTTLQQEGMESTAYIIRPNGQNKGFIVEQECAPDCKVWRLNVQSEAFTTAKGIRVGSNYSQLQQTHPVSTVTLADGGLVAVAAEGGLSFVLDATQVPANQRARLTPETVPANTLVKAILVY</sequence>